<feature type="domain" description="N-acetyltransferase" evidence="1">
    <location>
        <begin position="1"/>
        <end position="141"/>
    </location>
</feature>
<dbReference type="Gene3D" id="3.40.630.30">
    <property type="match status" value="1"/>
</dbReference>
<keyword evidence="2" id="KW-0808">Transferase</keyword>
<evidence type="ECO:0000313" key="3">
    <source>
        <dbReference type="Proteomes" id="UP000248311"/>
    </source>
</evidence>
<accession>A0A318SN48</accession>
<dbReference type="Pfam" id="PF00583">
    <property type="entry name" value="Acetyltransf_1"/>
    <property type="match status" value="1"/>
</dbReference>
<dbReference type="InterPro" id="IPR016181">
    <property type="entry name" value="Acyl_CoA_acyltransferase"/>
</dbReference>
<keyword evidence="3" id="KW-1185">Reference proteome</keyword>
<gene>
    <name evidence="2" type="ORF">DFP88_10661</name>
</gene>
<organism evidence="2 3">
    <name type="scientific">Pseudoroseicyclus aestuarii</name>
    <dbReference type="NCBI Taxonomy" id="1795041"/>
    <lineage>
        <taxon>Bacteria</taxon>
        <taxon>Pseudomonadati</taxon>
        <taxon>Pseudomonadota</taxon>
        <taxon>Alphaproteobacteria</taxon>
        <taxon>Rhodobacterales</taxon>
        <taxon>Paracoccaceae</taxon>
        <taxon>Pseudoroseicyclus</taxon>
    </lineage>
</organism>
<reference evidence="2 3" key="1">
    <citation type="submission" date="2018-06" db="EMBL/GenBank/DDBJ databases">
        <title>Genomic Encyclopedia of Type Strains, Phase III (KMG-III): the genomes of soil and plant-associated and newly described type strains.</title>
        <authorList>
            <person name="Whitman W."/>
        </authorList>
    </citation>
    <scope>NUCLEOTIDE SEQUENCE [LARGE SCALE GENOMIC DNA]</scope>
    <source>
        <strain evidence="2 3">CECT 9025</strain>
    </source>
</reference>
<dbReference type="AlphaFoldDB" id="A0A318SN48"/>
<protein>
    <submittedName>
        <fullName evidence="2">Acetyltransferase (GNAT) family protein</fullName>
    </submittedName>
</protein>
<sequence length="141" mass="15356">MARVLILEYIDWLALDLSFQDVETELADLPALYAPPGGAMLIARGDTGEALGCVALKDRGGGTCEMKRLWVRPTARGLGLGARLTQALLEAGRGLGYRRMVLDTLPRLEAAVASYRRLGFTDIAPYYDNPVPGVLYMGRDL</sequence>
<dbReference type="PANTHER" id="PTHR43305">
    <property type="entry name" value="FAMILY N-ACETYLTRANSFERASE, PUTATIVE (AFU_ORTHOLOGUE AFUA_2G01380)-RELATED"/>
    <property type="match status" value="1"/>
</dbReference>
<name>A0A318SN48_9RHOB</name>
<dbReference type="PANTHER" id="PTHR43305:SF1">
    <property type="entry name" value="FAMILY N-ACETYLTRANSFERASE, PUTATIVE (AFU_ORTHOLOGUE AFUA_2G01380)-RELATED"/>
    <property type="match status" value="1"/>
</dbReference>
<dbReference type="PROSITE" id="PS51186">
    <property type="entry name" value="GNAT"/>
    <property type="match status" value="1"/>
</dbReference>
<dbReference type="CDD" id="cd04301">
    <property type="entry name" value="NAT_SF"/>
    <property type="match status" value="1"/>
</dbReference>
<proteinExistence type="predicted"/>
<comment type="caution">
    <text evidence="2">The sequence shown here is derived from an EMBL/GenBank/DDBJ whole genome shotgun (WGS) entry which is preliminary data.</text>
</comment>
<evidence type="ECO:0000259" key="1">
    <source>
        <dbReference type="PROSITE" id="PS51186"/>
    </source>
</evidence>
<dbReference type="GO" id="GO:0016747">
    <property type="term" value="F:acyltransferase activity, transferring groups other than amino-acyl groups"/>
    <property type="evidence" value="ECO:0007669"/>
    <property type="project" value="InterPro"/>
</dbReference>
<dbReference type="InterPro" id="IPR000182">
    <property type="entry name" value="GNAT_dom"/>
</dbReference>
<dbReference type="EMBL" id="QJTE01000006">
    <property type="protein sequence ID" value="PYE81383.1"/>
    <property type="molecule type" value="Genomic_DNA"/>
</dbReference>
<dbReference type="InterPro" id="IPR052777">
    <property type="entry name" value="Acetyltransferase_Enz"/>
</dbReference>
<dbReference type="Proteomes" id="UP000248311">
    <property type="component" value="Unassembled WGS sequence"/>
</dbReference>
<dbReference type="SUPFAM" id="SSF55729">
    <property type="entry name" value="Acyl-CoA N-acyltransferases (Nat)"/>
    <property type="match status" value="1"/>
</dbReference>
<evidence type="ECO:0000313" key="2">
    <source>
        <dbReference type="EMBL" id="PYE81383.1"/>
    </source>
</evidence>